<sequence>MKAVDDYKAVNKLTPKELDIIRQTSMHTEVPSWLDRVPHNLGAANHGSLKAAGWLIMYKVYYTIALIPLWTRPGAVLGTTEAKTHVTSLLQSTTLLSEITYSMTLPGIKVGDLKELDDLLFSYPAWAPERVNGILQKLPTNNHPDDVPKTFLSKKLIGIKIHIGITWTSTAVIGHAAILQHQSGTFGISTQTISAVGLGTSLCVLKSPAPYLFLMAPNDTTNSAEGNEDGGSGGNDADSQAPLSKEEGSIASIICNLIPKFQDQSGGPLMETDEPAGAGGQSSNPTNKPAPLPKELQLSTEFTVKQAQIEKSKIEDAAAKKKVERPVRGMAQKKSIAQHFEPYTRGVQFFIKSFLSGPDKPQVFPHPLPLKRKTHNIGLKNVLSLSSSNWMTSVG</sequence>
<evidence type="ECO:0000313" key="2">
    <source>
        <dbReference type="EMBL" id="KNE98708.1"/>
    </source>
</evidence>
<dbReference type="EMBL" id="AJIL01000054">
    <property type="protein sequence ID" value="KNE98708.1"/>
    <property type="molecule type" value="Genomic_DNA"/>
</dbReference>
<organism evidence="2 3">
    <name type="scientific">Puccinia striiformis f. sp. tritici PST-78</name>
    <dbReference type="NCBI Taxonomy" id="1165861"/>
    <lineage>
        <taxon>Eukaryota</taxon>
        <taxon>Fungi</taxon>
        <taxon>Dikarya</taxon>
        <taxon>Basidiomycota</taxon>
        <taxon>Pucciniomycotina</taxon>
        <taxon>Pucciniomycetes</taxon>
        <taxon>Pucciniales</taxon>
        <taxon>Pucciniaceae</taxon>
        <taxon>Puccinia</taxon>
    </lineage>
</organism>
<protein>
    <submittedName>
        <fullName evidence="2">Uncharacterized protein</fullName>
    </submittedName>
</protein>
<feature type="region of interest" description="Disordered" evidence="1">
    <location>
        <begin position="264"/>
        <end position="293"/>
    </location>
</feature>
<accession>A0A0L0VHI0</accession>
<feature type="region of interest" description="Disordered" evidence="1">
    <location>
        <begin position="220"/>
        <end position="243"/>
    </location>
</feature>
<evidence type="ECO:0000256" key="1">
    <source>
        <dbReference type="SAM" id="MobiDB-lite"/>
    </source>
</evidence>
<dbReference type="Proteomes" id="UP000054564">
    <property type="component" value="Unassembled WGS sequence"/>
</dbReference>
<dbReference type="AlphaFoldDB" id="A0A0L0VHI0"/>
<comment type="caution">
    <text evidence="2">The sequence shown here is derived from an EMBL/GenBank/DDBJ whole genome shotgun (WGS) entry which is preliminary data.</text>
</comment>
<keyword evidence="3" id="KW-1185">Reference proteome</keyword>
<reference evidence="3" key="1">
    <citation type="submission" date="2014-03" db="EMBL/GenBank/DDBJ databases">
        <title>The Genome Sequence of Puccinia striiformis f. sp. tritici PST-78.</title>
        <authorList>
            <consortium name="The Broad Institute Genome Sequencing Platform"/>
            <person name="Cuomo C."/>
            <person name="Hulbert S."/>
            <person name="Chen X."/>
            <person name="Walker B."/>
            <person name="Young S.K."/>
            <person name="Zeng Q."/>
            <person name="Gargeya S."/>
            <person name="Fitzgerald M."/>
            <person name="Haas B."/>
            <person name="Abouelleil A."/>
            <person name="Alvarado L."/>
            <person name="Arachchi H.M."/>
            <person name="Berlin A.M."/>
            <person name="Chapman S.B."/>
            <person name="Goldberg J."/>
            <person name="Griggs A."/>
            <person name="Gujja S."/>
            <person name="Hansen M."/>
            <person name="Howarth C."/>
            <person name="Imamovic A."/>
            <person name="Larimer J."/>
            <person name="McCowan C."/>
            <person name="Montmayeur A."/>
            <person name="Murphy C."/>
            <person name="Neiman D."/>
            <person name="Pearson M."/>
            <person name="Priest M."/>
            <person name="Roberts A."/>
            <person name="Saif S."/>
            <person name="Shea T."/>
            <person name="Sisk P."/>
            <person name="Sykes S."/>
            <person name="Wortman J."/>
            <person name="Nusbaum C."/>
            <person name="Birren B."/>
        </authorList>
    </citation>
    <scope>NUCLEOTIDE SEQUENCE [LARGE SCALE GENOMIC DNA]</scope>
    <source>
        <strain evidence="3">race PST-78</strain>
    </source>
</reference>
<dbReference type="STRING" id="1165861.A0A0L0VHI0"/>
<proteinExistence type="predicted"/>
<name>A0A0L0VHI0_9BASI</name>
<evidence type="ECO:0000313" key="3">
    <source>
        <dbReference type="Proteomes" id="UP000054564"/>
    </source>
</evidence>
<gene>
    <name evidence="2" type="ORF">PSTG_08076</name>
</gene>